<comment type="subcellular location">
    <subcellularLocation>
        <location evidence="1">Cell membrane</location>
        <topology evidence="1">Multi-pass membrane protein</topology>
    </subcellularLocation>
</comment>
<dbReference type="Proteomes" id="UP001199296">
    <property type="component" value="Unassembled WGS sequence"/>
</dbReference>
<reference evidence="9 10" key="1">
    <citation type="submission" date="2021-10" db="EMBL/GenBank/DDBJ databases">
        <authorList>
            <person name="Grouzdev D.S."/>
            <person name="Pantiukh K.S."/>
            <person name="Krutkina M.S."/>
        </authorList>
    </citation>
    <scope>NUCLEOTIDE SEQUENCE [LARGE SCALE GENOMIC DNA]</scope>
    <source>
        <strain evidence="9 10">Z-7514</strain>
    </source>
</reference>
<feature type="transmembrane region" description="Helical" evidence="8">
    <location>
        <begin position="38"/>
        <end position="60"/>
    </location>
</feature>
<evidence type="ECO:0000256" key="2">
    <source>
        <dbReference type="ARBA" id="ARBA00010145"/>
    </source>
</evidence>
<dbReference type="AlphaFoldDB" id="A0AAW4X247"/>
<evidence type="ECO:0000256" key="6">
    <source>
        <dbReference type="ARBA" id="ARBA00022989"/>
    </source>
</evidence>
<evidence type="ECO:0000256" key="8">
    <source>
        <dbReference type="SAM" id="Phobius"/>
    </source>
</evidence>
<dbReference type="InterPro" id="IPR004776">
    <property type="entry name" value="Mem_transp_PIN-like"/>
</dbReference>
<feature type="transmembrane region" description="Helical" evidence="8">
    <location>
        <begin position="164"/>
        <end position="185"/>
    </location>
</feature>
<accession>A0AAW4X247</accession>
<dbReference type="Pfam" id="PF03547">
    <property type="entry name" value="Mem_trans"/>
    <property type="match status" value="1"/>
</dbReference>
<dbReference type="GO" id="GO:0005886">
    <property type="term" value="C:plasma membrane"/>
    <property type="evidence" value="ECO:0007669"/>
    <property type="project" value="UniProtKB-SubCell"/>
</dbReference>
<proteinExistence type="inferred from homology"/>
<gene>
    <name evidence="9" type="ORF">LJ207_10910</name>
</gene>
<dbReference type="EMBL" id="JAJFAT010000018">
    <property type="protein sequence ID" value="MCC3145835.1"/>
    <property type="molecule type" value="Genomic_DNA"/>
</dbReference>
<dbReference type="RefSeq" id="WP_255666876.1">
    <property type="nucleotide sequence ID" value="NZ_JAJFAT010000018.1"/>
</dbReference>
<feature type="transmembrane region" description="Helical" evidence="8">
    <location>
        <begin position="133"/>
        <end position="152"/>
    </location>
</feature>
<feature type="transmembrane region" description="Helical" evidence="8">
    <location>
        <begin position="6"/>
        <end position="26"/>
    </location>
</feature>
<dbReference type="InterPro" id="IPR038770">
    <property type="entry name" value="Na+/solute_symporter_sf"/>
</dbReference>
<keyword evidence="6 8" id="KW-1133">Transmembrane helix</keyword>
<evidence type="ECO:0000313" key="10">
    <source>
        <dbReference type="Proteomes" id="UP001199296"/>
    </source>
</evidence>
<dbReference type="PANTHER" id="PTHR36838">
    <property type="entry name" value="AUXIN EFFLUX CARRIER FAMILY PROTEIN"/>
    <property type="match status" value="1"/>
</dbReference>
<feature type="transmembrane region" description="Helical" evidence="8">
    <location>
        <begin position="66"/>
        <end position="87"/>
    </location>
</feature>
<dbReference type="GO" id="GO:0055085">
    <property type="term" value="P:transmembrane transport"/>
    <property type="evidence" value="ECO:0007669"/>
    <property type="project" value="InterPro"/>
</dbReference>
<sequence>MKRYLLIPLSSFIITTASILMILLIARGLKYSNKESKEIAFVSSFSNNIFVGAPIAIAIFGAQGLIIAIFYDFGMHLVVWSLGVWLLNSSEKNRERNFLKNIFSAPIVALLFSIIVVMLRINVPEIIINISENIANITVPLAMIFIGLKLAQSRVKNLFGNKKIYLISVLRLLIIPSLVYLGSGLFSLPDLYRGVITILASMPVFATSPVIMQKFNHNGDLASEAIFATIVFMIFTLPLFIYITI</sequence>
<evidence type="ECO:0000256" key="5">
    <source>
        <dbReference type="ARBA" id="ARBA00022692"/>
    </source>
</evidence>
<feature type="transmembrane region" description="Helical" evidence="8">
    <location>
        <begin position="99"/>
        <end position="121"/>
    </location>
</feature>
<dbReference type="PANTHER" id="PTHR36838:SF1">
    <property type="entry name" value="SLR1864 PROTEIN"/>
    <property type="match status" value="1"/>
</dbReference>
<comment type="similarity">
    <text evidence="2">Belongs to the auxin efflux carrier (TC 2.A.69) family.</text>
</comment>
<keyword evidence="4" id="KW-1003">Cell membrane</keyword>
<name>A0AAW4X247_9FIRM</name>
<keyword evidence="7 8" id="KW-0472">Membrane</keyword>
<keyword evidence="10" id="KW-1185">Reference proteome</keyword>
<evidence type="ECO:0000256" key="7">
    <source>
        <dbReference type="ARBA" id="ARBA00023136"/>
    </source>
</evidence>
<protein>
    <submittedName>
        <fullName evidence="9">AEC family transporter</fullName>
    </submittedName>
</protein>
<evidence type="ECO:0000256" key="1">
    <source>
        <dbReference type="ARBA" id="ARBA00004651"/>
    </source>
</evidence>
<comment type="caution">
    <text evidence="9">The sequence shown here is derived from an EMBL/GenBank/DDBJ whole genome shotgun (WGS) entry which is preliminary data.</text>
</comment>
<organism evidence="9 10">
    <name type="scientific">Halanaerobium polyolivorans</name>
    <dbReference type="NCBI Taxonomy" id="2886943"/>
    <lineage>
        <taxon>Bacteria</taxon>
        <taxon>Bacillati</taxon>
        <taxon>Bacillota</taxon>
        <taxon>Clostridia</taxon>
        <taxon>Halanaerobiales</taxon>
        <taxon>Halanaerobiaceae</taxon>
        <taxon>Halanaerobium</taxon>
    </lineage>
</organism>
<evidence type="ECO:0000313" key="9">
    <source>
        <dbReference type="EMBL" id="MCC3145835.1"/>
    </source>
</evidence>
<keyword evidence="3" id="KW-0813">Transport</keyword>
<keyword evidence="5 8" id="KW-0812">Transmembrane</keyword>
<evidence type="ECO:0000256" key="3">
    <source>
        <dbReference type="ARBA" id="ARBA00022448"/>
    </source>
</evidence>
<evidence type="ECO:0000256" key="4">
    <source>
        <dbReference type="ARBA" id="ARBA00022475"/>
    </source>
</evidence>
<feature type="transmembrane region" description="Helical" evidence="8">
    <location>
        <begin position="224"/>
        <end position="243"/>
    </location>
</feature>
<dbReference type="Gene3D" id="1.20.1530.20">
    <property type="match status" value="1"/>
</dbReference>